<evidence type="ECO:0000313" key="3">
    <source>
        <dbReference type="EMBL" id="PUZ40495.1"/>
    </source>
</evidence>
<keyword evidence="4" id="KW-1185">Reference proteome</keyword>
<sequence>MAFMAHQKEVAAAETSEAMERRFRPIAPKPLPASPPPMPIGTTVSSTLLGPHKRNRQDYLVPSPMSKRERDAMSYPPPPVWWATGDGEVPVVMRAWCMRESFLPGCEEHLRGLSLEGSSVSPWAPSPDAGQRLFPVERDLISKLQVPKVIKPRPARPVRTIICIDCSSIVVATTSAVEVAMSKKTPREVEVELELPDALPAIVSGCNNNRVYLANDAYKAMVGQPICSWLDSLPGAGASRRINGEVVLSVGAFSTTSHLPSIRCAFPCTARISWEREDASASLTVPCAVERLSSNRDDYCFIWRFDSEKASIMYCIA</sequence>
<evidence type="ECO:0000313" key="4">
    <source>
        <dbReference type="Proteomes" id="UP000244336"/>
    </source>
</evidence>
<feature type="region of interest" description="Disordered" evidence="1">
    <location>
        <begin position="1"/>
        <end position="20"/>
    </location>
</feature>
<organism evidence="3 4">
    <name type="scientific">Panicum hallii var. hallii</name>
    <dbReference type="NCBI Taxonomy" id="1504633"/>
    <lineage>
        <taxon>Eukaryota</taxon>
        <taxon>Viridiplantae</taxon>
        <taxon>Streptophyta</taxon>
        <taxon>Embryophyta</taxon>
        <taxon>Tracheophyta</taxon>
        <taxon>Spermatophyta</taxon>
        <taxon>Magnoliopsida</taxon>
        <taxon>Liliopsida</taxon>
        <taxon>Poales</taxon>
        <taxon>Poaceae</taxon>
        <taxon>PACMAD clade</taxon>
        <taxon>Panicoideae</taxon>
        <taxon>Panicodae</taxon>
        <taxon>Paniceae</taxon>
        <taxon>Panicinae</taxon>
        <taxon>Panicum</taxon>
        <taxon>Panicum sect. Panicum</taxon>
    </lineage>
</organism>
<reference evidence="3 4" key="1">
    <citation type="submission" date="2018-04" db="EMBL/GenBank/DDBJ databases">
        <title>WGS assembly of Panicum hallii var. hallii HAL2.</title>
        <authorList>
            <person name="Lovell J."/>
            <person name="Jenkins J."/>
            <person name="Lowry D."/>
            <person name="Mamidi S."/>
            <person name="Sreedasyam A."/>
            <person name="Weng X."/>
            <person name="Barry K."/>
            <person name="Bonette J."/>
            <person name="Campitelli B."/>
            <person name="Daum C."/>
            <person name="Gordon S."/>
            <person name="Gould B."/>
            <person name="Lipzen A."/>
            <person name="MacQueen A."/>
            <person name="Palacio-Mejia J."/>
            <person name="Plott C."/>
            <person name="Shakirov E."/>
            <person name="Shu S."/>
            <person name="Yoshinaga Y."/>
            <person name="Zane M."/>
            <person name="Rokhsar D."/>
            <person name="Grimwood J."/>
            <person name="Schmutz J."/>
            <person name="Juenger T."/>
        </authorList>
    </citation>
    <scope>NUCLEOTIDE SEQUENCE [LARGE SCALE GENOMIC DNA]</scope>
    <source>
        <strain evidence="4">cv. HAL2</strain>
    </source>
</reference>
<accession>A0A2T7CAZ1</accession>
<dbReference type="PANTHER" id="PTHR33595:SF19">
    <property type="entry name" value="IG-LIKE DOMAIN-CONTAINING PROTEIN"/>
    <property type="match status" value="1"/>
</dbReference>
<dbReference type="STRING" id="1504633.A0A2T7CAZ1"/>
<proteinExistence type="predicted"/>
<dbReference type="EMBL" id="CM009757">
    <property type="protein sequence ID" value="PUZ40495.1"/>
    <property type="molecule type" value="Genomic_DNA"/>
</dbReference>
<evidence type="ECO:0000259" key="2">
    <source>
        <dbReference type="Pfam" id="PF25821"/>
    </source>
</evidence>
<dbReference type="Gramene" id="PUZ40495">
    <property type="protein sequence ID" value="PUZ40495"/>
    <property type="gene ID" value="GQ55_9G428900"/>
</dbReference>
<feature type="domain" description="DUF7950" evidence="2">
    <location>
        <begin position="172"/>
        <end position="310"/>
    </location>
</feature>
<dbReference type="Pfam" id="PF25821">
    <property type="entry name" value="DUF7950"/>
    <property type="match status" value="1"/>
</dbReference>
<gene>
    <name evidence="3" type="ORF">GQ55_9G428900</name>
</gene>
<dbReference type="InterPro" id="IPR057710">
    <property type="entry name" value="DUF7950"/>
</dbReference>
<dbReference type="AlphaFoldDB" id="A0A2T7CAZ1"/>
<dbReference type="PANTHER" id="PTHR33595">
    <property type="entry name" value="VON WILLEBRAND FACTOR A DOMAIN PROTEIN"/>
    <property type="match status" value="1"/>
</dbReference>
<protein>
    <recommendedName>
        <fullName evidence="2">DUF7950 domain-containing protein</fullName>
    </recommendedName>
</protein>
<evidence type="ECO:0000256" key="1">
    <source>
        <dbReference type="SAM" id="MobiDB-lite"/>
    </source>
</evidence>
<feature type="compositionally biased region" description="Basic and acidic residues" evidence="1">
    <location>
        <begin position="1"/>
        <end position="11"/>
    </location>
</feature>
<name>A0A2T7CAZ1_9POAL</name>
<dbReference type="Proteomes" id="UP000244336">
    <property type="component" value="Chromosome 9"/>
</dbReference>
<dbReference type="OrthoDB" id="1922150at2759"/>